<comment type="caution">
    <text evidence="1">The sequence shown here is derived from an EMBL/GenBank/DDBJ whole genome shotgun (WGS) entry which is preliminary data.</text>
</comment>
<dbReference type="EMBL" id="MOEC01000008">
    <property type="protein sequence ID" value="OIS93670.1"/>
    <property type="molecule type" value="Genomic_DNA"/>
</dbReference>
<name>A0A1J6I759_9HYPH</name>
<gene>
    <name evidence="1" type="ORF">BLA27_10195</name>
</gene>
<accession>A0A1J6I759</accession>
<proteinExistence type="predicted"/>
<reference evidence="1 2" key="1">
    <citation type="submission" date="2016-10" db="EMBL/GenBank/DDBJ databases">
        <title>The Draft Genome Sequence of the Potato Rhizosphere Bacteria Ochrobactrum sp. IPA7.2.</title>
        <authorList>
            <person name="Gogoleva N.E."/>
            <person name="Khlopko Y.A."/>
            <person name="Burygin G.L."/>
            <person name="Plotnikov A.O."/>
        </authorList>
    </citation>
    <scope>NUCLEOTIDE SEQUENCE [LARGE SCALE GENOMIC DNA]</scope>
    <source>
        <strain evidence="1 2">IPA7.2</strain>
    </source>
</reference>
<organism evidence="1 2">
    <name type="scientific">Brucella cytisi</name>
    <dbReference type="NCBI Taxonomy" id="407152"/>
    <lineage>
        <taxon>Bacteria</taxon>
        <taxon>Pseudomonadati</taxon>
        <taxon>Pseudomonadota</taxon>
        <taxon>Alphaproteobacteria</taxon>
        <taxon>Hyphomicrobiales</taxon>
        <taxon>Brucellaceae</taxon>
        <taxon>Brucella/Ochrobactrum group</taxon>
        <taxon>Brucella</taxon>
    </lineage>
</organism>
<protein>
    <submittedName>
        <fullName evidence="1">Uncharacterized protein</fullName>
    </submittedName>
</protein>
<evidence type="ECO:0000313" key="2">
    <source>
        <dbReference type="Proteomes" id="UP000182985"/>
    </source>
</evidence>
<dbReference type="AlphaFoldDB" id="A0A1J6I759"/>
<keyword evidence="2" id="KW-1185">Reference proteome</keyword>
<sequence length="92" mass="10549">MKFLNLDGFQTLARLICFVETDNENTSFQLNPNDVEQTINNQMYLLPDFNIETVFDQIVAPGLCEKFRIARAWPARDIQVADGERLPSADLK</sequence>
<dbReference type="Proteomes" id="UP000182985">
    <property type="component" value="Unassembled WGS sequence"/>
</dbReference>
<evidence type="ECO:0000313" key="1">
    <source>
        <dbReference type="EMBL" id="OIS93670.1"/>
    </source>
</evidence>